<dbReference type="Gene3D" id="1.10.3860.10">
    <property type="entry name" value="Sodium:dicarboxylate symporter"/>
    <property type="match status" value="1"/>
</dbReference>
<feature type="transmembrane region" description="Helical" evidence="7">
    <location>
        <begin position="235"/>
        <end position="256"/>
    </location>
</feature>
<keyword evidence="2" id="KW-0813">Transport</keyword>
<evidence type="ECO:0000313" key="8">
    <source>
        <dbReference type="EMBL" id="RAW53471.1"/>
    </source>
</evidence>
<dbReference type="PRINTS" id="PR00173">
    <property type="entry name" value="EDTRNSPORT"/>
</dbReference>
<dbReference type="GO" id="GO:0005886">
    <property type="term" value="C:plasma membrane"/>
    <property type="evidence" value="ECO:0007669"/>
    <property type="project" value="UniProtKB-SubCell"/>
</dbReference>
<dbReference type="InterPro" id="IPR001991">
    <property type="entry name" value="Na-dicarboxylate_symporter"/>
</dbReference>
<evidence type="ECO:0000256" key="5">
    <source>
        <dbReference type="ARBA" id="ARBA00022989"/>
    </source>
</evidence>
<keyword evidence="4 7" id="KW-0812">Transmembrane</keyword>
<accession>A0A329TUI2</accession>
<comment type="subcellular location">
    <subcellularLocation>
        <location evidence="1">Cell membrane</location>
        <topology evidence="1">Multi-pass membrane protein</topology>
    </subcellularLocation>
</comment>
<evidence type="ECO:0000256" key="1">
    <source>
        <dbReference type="ARBA" id="ARBA00004651"/>
    </source>
</evidence>
<dbReference type="RefSeq" id="WP_158401430.1">
    <property type="nucleotide sequence ID" value="NZ_PRLB01000011.1"/>
</dbReference>
<comment type="caution">
    <text evidence="8">The sequence shown here is derived from an EMBL/GenBank/DDBJ whole genome shotgun (WGS) entry which is preliminary data.</text>
</comment>
<dbReference type="PANTHER" id="PTHR42865">
    <property type="entry name" value="PROTON/GLUTAMATE-ASPARTATE SYMPORTER"/>
    <property type="match status" value="1"/>
</dbReference>
<evidence type="ECO:0000256" key="6">
    <source>
        <dbReference type="ARBA" id="ARBA00023136"/>
    </source>
</evidence>
<keyword evidence="3" id="KW-1003">Cell membrane</keyword>
<feature type="transmembrane region" description="Helical" evidence="7">
    <location>
        <begin position="56"/>
        <end position="81"/>
    </location>
</feature>
<evidence type="ECO:0000256" key="7">
    <source>
        <dbReference type="SAM" id="Phobius"/>
    </source>
</evidence>
<evidence type="ECO:0000256" key="3">
    <source>
        <dbReference type="ARBA" id="ARBA00022475"/>
    </source>
</evidence>
<reference evidence="8 9" key="1">
    <citation type="submission" date="2018-02" db="EMBL/GenBank/DDBJ databases">
        <title>Complete genome sequencing of Faecalibacterium prausnitzii strains isolated from the human gut.</title>
        <authorList>
            <person name="Fitzgerald B.C."/>
            <person name="Shkoporov A.N."/>
            <person name="Ross P.R."/>
            <person name="Hill C."/>
        </authorList>
    </citation>
    <scope>NUCLEOTIDE SEQUENCE [LARGE SCALE GENOMIC DNA]</scope>
    <source>
        <strain evidence="8 9">APC942/32-1</strain>
    </source>
</reference>
<dbReference type="GO" id="GO:0015293">
    <property type="term" value="F:symporter activity"/>
    <property type="evidence" value="ECO:0007669"/>
    <property type="project" value="UniProtKB-KW"/>
</dbReference>
<sequence>MSVEILDLAALALTAVFFALLYYLHKKKQVDFGVRTILAVGLGLIVGLVFKGHHTYVAAVGTIYAHVVSAVVIPLLIFSIISSITNLGNSVRLKNIGLKTVFFLVLNTFFASLITLLAGVVTNVGHGVKYELATDYTAKEVPTFVDTVISLFPQNLASHWANGEVVPIVVFCILVAISYNKIAAKKPEEVAPFKKFIDAGDVVMGRVVSYVISFTPYAVLSLIARAVSRSSPADLVPLLSVLVLAYVLCAIQAFVVEGALIKIVGKLDPVQFFKGVWPAGTVAFTSQSSVGTIPVTVNQLTRKLGVNEDIAAFGASLGANLGMPGCAGVWPTLLAVFTIHLLGIDYTPVQYAFLVVLAVVVSIGTVGVPGTATITATALFAAAGLPVEAIILLSPISSIADMARTATNVVGAAAATTLVAATEGQLDKAVYNGEVEAPAAEAV</sequence>
<keyword evidence="5 7" id="KW-1133">Transmembrane helix</keyword>
<feature type="transmembrane region" description="Helical" evidence="7">
    <location>
        <begin position="32"/>
        <end position="50"/>
    </location>
</feature>
<gene>
    <name evidence="8" type="ORF">C4N26_11060</name>
</gene>
<evidence type="ECO:0000256" key="2">
    <source>
        <dbReference type="ARBA" id="ARBA00022448"/>
    </source>
</evidence>
<dbReference type="OrthoDB" id="7778689at2"/>
<feature type="transmembrane region" description="Helical" evidence="7">
    <location>
        <begin position="101"/>
        <end position="121"/>
    </location>
</feature>
<organism evidence="8 9">
    <name type="scientific">Faecalibacterium prausnitzii</name>
    <dbReference type="NCBI Taxonomy" id="853"/>
    <lineage>
        <taxon>Bacteria</taxon>
        <taxon>Bacillati</taxon>
        <taxon>Bacillota</taxon>
        <taxon>Clostridia</taxon>
        <taxon>Eubacteriales</taxon>
        <taxon>Oscillospiraceae</taxon>
        <taxon>Faecalibacterium</taxon>
    </lineage>
</organism>
<evidence type="ECO:0000256" key="4">
    <source>
        <dbReference type="ARBA" id="ARBA00022692"/>
    </source>
</evidence>
<feature type="transmembrane region" description="Helical" evidence="7">
    <location>
        <begin position="374"/>
        <end position="394"/>
    </location>
</feature>
<dbReference type="SUPFAM" id="SSF118215">
    <property type="entry name" value="Proton glutamate symport protein"/>
    <property type="match status" value="1"/>
</dbReference>
<dbReference type="InterPro" id="IPR036458">
    <property type="entry name" value="Na:dicarbo_symporter_sf"/>
</dbReference>
<keyword evidence="6 7" id="KW-0472">Membrane</keyword>
<feature type="transmembrane region" description="Helical" evidence="7">
    <location>
        <begin position="165"/>
        <end position="182"/>
    </location>
</feature>
<dbReference type="Proteomes" id="UP000251144">
    <property type="component" value="Unassembled WGS sequence"/>
</dbReference>
<dbReference type="PANTHER" id="PTHR42865:SF7">
    <property type="entry name" value="PROTON_GLUTAMATE-ASPARTATE SYMPORTER"/>
    <property type="match status" value="1"/>
</dbReference>
<dbReference type="GO" id="GO:0006835">
    <property type="term" value="P:dicarboxylic acid transport"/>
    <property type="evidence" value="ECO:0007669"/>
    <property type="project" value="TreeGrafter"/>
</dbReference>
<feature type="transmembrane region" description="Helical" evidence="7">
    <location>
        <begin position="6"/>
        <end position="25"/>
    </location>
</feature>
<evidence type="ECO:0000313" key="9">
    <source>
        <dbReference type="Proteomes" id="UP000251144"/>
    </source>
</evidence>
<protein>
    <submittedName>
        <fullName evidence="8">Dicarboxylate/amino acid:cation symporter</fullName>
    </submittedName>
</protein>
<dbReference type="EMBL" id="PRLB01000011">
    <property type="protein sequence ID" value="RAW53471.1"/>
    <property type="molecule type" value="Genomic_DNA"/>
</dbReference>
<feature type="transmembrane region" description="Helical" evidence="7">
    <location>
        <begin position="351"/>
        <end position="368"/>
    </location>
</feature>
<name>A0A329TUI2_9FIRM</name>
<feature type="transmembrane region" description="Helical" evidence="7">
    <location>
        <begin position="203"/>
        <end position="223"/>
    </location>
</feature>
<dbReference type="AlphaFoldDB" id="A0A329TUI2"/>
<dbReference type="Pfam" id="PF00375">
    <property type="entry name" value="SDF"/>
    <property type="match status" value="1"/>
</dbReference>
<proteinExistence type="predicted"/>